<dbReference type="PANTHER" id="PTHR10900:SF77">
    <property type="entry name" value="FI19380P1"/>
    <property type="match status" value="1"/>
</dbReference>
<evidence type="ECO:0000259" key="2">
    <source>
        <dbReference type="PROSITE" id="PS50213"/>
    </source>
</evidence>
<dbReference type="EMBL" id="AATP01000001">
    <property type="protein sequence ID" value="EAU42624.1"/>
    <property type="molecule type" value="Genomic_DNA"/>
</dbReference>
<dbReference type="GO" id="GO:0005615">
    <property type="term" value="C:extracellular space"/>
    <property type="evidence" value="ECO:0007669"/>
    <property type="project" value="TreeGrafter"/>
</dbReference>
<evidence type="ECO:0000313" key="4">
    <source>
        <dbReference type="Proteomes" id="UP000004310"/>
    </source>
</evidence>
<dbReference type="InterPro" id="IPR000782">
    <property type="entry name" value="FAS1_domain"/>
</dbReference>
<feature type="signal peptide" evidence="1">
    <location>
        <begin position="1"/>
        <end position="24"/>
    </location>
</feature>
<proteinExistence type="predicted"/>
<dbReference type="eggNOG" id="COG2335">
    <property type="taxonomic scope" value="Bacteria"/>
</dbReference>
<dbReference type="AlphaFoldDB" id="Q0G6U0"/>
<dbReference type="FunFam" id="2.30.180.10:FF:000032">
    <property type="entry name" value="Fasciclin domain-containing protein, putative"/>
    <property type="match status" value="1"/>
</dbReference>
<evidence type="ECO:0000256" key="1">
    <source>
        <dbReference type="SAM" id="SignalP"/>
    </source>
</evidence>
<keyword evidence="4" id="KW-1185">Reference proteome</keyword>
<sequence>MTKFLKSTLVATSLALATAPAALAQNPTVGGAAMPSNQTIVQNASNSPIHTTLVSAVKQAGLVETLASPGPFTVFAPTDAAFGKVPSSTVSMLMDPANNDQLTKVLTAHVVAGDLSAGQILARANANGGQFAMKTVSGDTITAMPEGQGLAIVDENGGKAIITIADVDQSNGVIHVVNNVLVPQ</sequence>
<accession>Q0G6U0</accession>
<feature type="chain" id="PRO_5004172268" description="FAS1 domain-containing protein" evidence="1">
    <location>
        <begin position="25"/>
        <end position="184"/>
    </location>
</feature>
<dbReference type="PANTHER" id="PTHR10900">
    <property type="entry name" value="PERIOSTIN-RELATED"/>
    <property type="match status" value="1"/>
</dbReference>
<organism evidence="3 4">
    <name type="scientific">Fulvimarina pelagi HTCC2506</name>
    <dbReference type="NCBI Taxonomy" id="314231"/>
    <lineage>
        <taxon>Bacteria</taxon>
        <taxon>Pseudomonadati</taxon>
        <taxon>Pseudomonadota</taxon>
        <taxon>Alphaproteobacteria</taxon>
        <taxon>Hyphomicrobiales</taxon>
        <taxon>Aurantimonadaceae</taxon>
        <taxon>Fulvimarina</taxon>
    </lineage>
</organism>
<reference evidence="3 4" key="1">
    <citation type="journal article" date="2010" name="J. Bacteriol.">
        <title>Genome sequence of Fulvimarina pelagi HTCC2506T, a Mn(II)-oxidizing alphaproteobacterium possessing an aerobic anoxygenic photosynthetic gene cluster and Xanthorhodopsin.</title>
        <authorList>
            <person name="Kang I."/>
            <person name="Oh H.M."/>
            <person name="Lim S.I."/>
            <person name="Ferriera S."/>
            <person name="Giovannoni S.J."/>
            <person name="Cho J.C."/>
        </authorList>
    </citation>
    <scope>NUCLEOTIDE SEQUENCE [LARGE SCALE GENOMIC DNA]</scope>
    <source>
        <strain evidence="3 4">HTCC2506</strain>
    </source>
</reference>
<dbReference type="RefSeq" id="WP_007066598.1">
    <property type="nucleotide sequence ID" value="NZ_DS022272.1"/>
</dbReference>
<keyword evidence="1" id="KW-0732">Signal</keyword>
<dbReference type="HOGENOM" id="CLU_031281_4_1_5"/>
<dbReference type="Proteomes" id="UP000004310">
    <property type="component" value="Unassembled WGS sequence"/>
</dbReference>
<name>Q0G6U0_9HYPH</name>
<dbReference type="SMART" id="SM00554">
    <property type="entry name" value="FAS1"/>
    <property type="match status" value="1"/>
</dbReference>
<dbReference type="STRING" id="217511.GCA_001463845_00231"/>
<dbReference type="InterPro" id="IPR050904">
    <property type="entry name" value="Adhesion/Biosynth-related"/>
</dbReference>
<dbReference type="SUPFAM" id="SSF82153">
    <property type="entry name" value="FAS1 domain"/>
    <property type="match status" value="1"/>
</dbReference>
<gene>
    <name evidence="3" type="ORF">FP2506_07281</name>
</gene>
<dbReference type="InterPro" id="IPR036378">
    <property type="entry name" value="FAS1_dom_sf"/>
</dbReference>
<dbReference type="PROSITE" id="PS50213">
    <property type="entry name" value="FAS1"/>
    <property type="match status" value="1"/>
</dbReference>
<protein>
    <recommendedName>
        <fullName evidence="2">FAS1 domain-containing protein</fullName>
    </recommendedName>
</protein>
<dbReference type="Gene3D" id="2.30.180.10">
    <property type="entry name" value="FAS1 domain"/>
    <property type="match status" value="1"/>
</dbReference>
<comment type="caution">
    <text evidence="3">The sequence shown here is derived from an EMBL/GenBank/DDBJ whole genome shotgun (WGS) entry which is preliminary data.</text>
</comment>
<feature type="domain" description="FAS1" evidence="2">
    <location>
        <begin position="37"/>
        <end position="181"/>
    </location>
</feature>
<evidence type="ECO:0000313" key="3">
    <source>
        <dbReference type="EMBL" id="EAU42624.1"/>
    </source>
</evidence>
<dbReference type="Pfam" id="PF02469">
    <property type="entry name" value="Fasciclin"/>
    <property type="match status" value="1"/>
</dbReference>